<evidence type="ECO:0000259" key="1">
    <source>
        <dbReference type="Pfam" id="PF07872"/>
    </source>
</evidence>
<dbReference type="eggNOG" id="ENOG5033AHG">
    <property type="taxonomic scope" value="Bacteria"/>
</dbReference>
<feature type="domain" description="DUF1659" evidence="1">
    <location>
        <begin position="6"/>
        <end position="76"/>
    </location>
</feature>
<evidence type="ECO:0000313" key="3">
    <source>
        <dbReference type="Proteomes" id="UP000006556"/>
    </source>
</evidence>
<dbReference type="Pfam" id="PF07872">
    <property type="entry name" value="DUF1659"/>
    <property type="match status" value="1"/>
</dbReference>
<gene>
    <name evidence="2" type="ordered locus">PTH_0421</name>
</gene>
<dbReference type="EMBL" id="AP009389">
    <property type="protein sequence ID" value="BAF58602.1"/>
    <property type="molecule type" value="Genomic_DNA"/>
</dbReference>
<dbReference type="InterPro" id="IPR012454">
    <property type="entry name" value="DUF1659"/>
</dbReference>
<dbReference type="Proteomes" id="UP000006556">
    <property type="component" value="Chromosome"/>
</dbReference>
<dbReference type="STRING" id="370438.PTH_0421"/>
<dbReference type="KEGG" id="pth:PTH_0421"/>
<dbReference type="HOGENOM" id="CLU_196603_1_1_9"/>
<accession>A5D575</accession>
<organism evidence="2 3">
    <name type="scientific">Pelotomaculum thermopropionicum (strain DSM 13744 / JCM 10971 / SI)</name>
    <dbReference type="NCBI Taxonomy" id="370438"/>
    <lineage>
        <taxon>Bacteria</taxon>
        <taxon>Bacillati</taxon>
        <taxon>Bacillota</taxon>
        <taxon>Clostridia</taxon>
        <taxon>Eubacteriales</taxon>
        <taxon>Desulfotomaculaceae</taxon>
        <taxon>Pelotomaculum</taxon>
    </lineage>
</organism>
<keyword evidence="3" id="KW-1185">Reference proteome</keyword>
<reference evidence="3" key="1">
    <citation type="journal article" date="2008" name="Genome Res.">
        <title>The genome of Pelotomaculum thermopropionicum reveals niche-associated evolution in anaerobic microbiota.</title>
        <authorList>
            <person name="Kosaka T."/>
            <person name="Kato S."/>
            <person name="Shimoyama T."/>
            <person name="Ishii S."/>
            <person name="Abe T."/>
            <person name="Watanabe K."/>
        </authorList>
    </citation>
    <scope>NUCLEOTIDE SEQUENCE [LARGE SCALE GENOMIC DNA]</scope>
    <source>
        <strain evidence="3">DSM 13744 / JCM 10971 / SI</strain>
    </source>
</reference>
<protein>
    <recommendedName>
        <fullName evidence="1">DUF1659 domain-containing protein</fullName>
    </recommendedName>
</protein>
<dbReference type="AlphaFoldDB" id="A5D575"/>
<name>A5D575_PELTS</name>
<proteinExistence type="predicted"/>
<sequence length="77" mass="8275">MNRVPVNKIPAGSVLRLELRVGVDQSGNPVYRNRSFSNVKPGASDQDLFDVAGALAALLEYPLNSVSRIDSAHLVQA</sequence>
<evidence type="ECO:0000313" key="2">
    <source>
        <dbReference type="EMBL" id="BAF58602.1"/>
    </source>
</evidence>